<proteinExistence type="predicted"/>
<evidence type="ECO:0000313" key="2">
    <source>
        <dbReference type="Proteomes" id="UP001596087"/>
    </source>
</evidence>
<sequence length="51" mass="5904">MAKTFAEYARERRARMGSEGREAERVFRAYYASLTDEELLAVSIEDDEAQD</sequence>
<dbReference type="Proteomes" id="UP001596087">
    <property type="component" value="Unassembled WGS sequence"/>
</dbReference>
<evidence type="ECO:0000313" key="1">
    <source>
        <dbReference type="EMBL" id="MFC5179539.1"/>
    </source>
</evidence>
<gene>
    <name evidence="1" type="ORF">ACFPGP_22900</name>
</gene>
<accession>A0ABW0BQF9</accession>
<dbReference type="EMBL" id="JBHSKD010000029">
    <property type="protein sequence ID" value="MFC5179539.1"/>
    <property type="molecule type" value="Genomic_DNA"/>
</dbReference>
<protein>
    <submittedName>
        <fullName evidence="1">Uncharacterized protein</fullName>
    </submittedName>
</protein>
<keyword evidence="2" id="KW-1185">Reference proteome</keyword>
<reference evidence="2" key="1">
    <citation type="journal article" date="2019" name="Int. J. Syst. Evol. Microbiol.">
        <title>The Global Catalogue of Microorganisms (GCM) 10K type strain sequencing project: providing services to taxonomists for standard genome sequencing and annotation.</title>
        <authorList>
            <consortium name="The Broad Institute Genomics Platform"/>
            <consortium name="The Broad Institute Genome Sequencing Center for Infectious Disease"/>
            <person name="Wu L."/>
            <person name="Ma J."/>
        </authorList>
    </citation>
    <scope>NUCLEOTIDE SEQUENCE [LARGE SCALE GENOMIC DNA]</scope>
    <source>
        <strain evidence="2">DFY41</strain>
    </source>
</reference>
<comment type="caution">
    <text evidence="1">The sequence shown here is derived from an EMBL/GenBank/DDBJ whole genome shotgun (WGS) entry which is preliminary data.</text>
</comment>
<dbReference type="RefSeq" id="WP_324500036.1">
    <property type="nucleotide sequence ID" value="NZ_JBHSKD010000029.1"/>
</dbReference>
<organism evidence="1 2">
    <name type="scientific">Nocardioides taihuensis</name>
    <dbReference type="NCBI Taxonomy" id="1835606"/>
    <lineage>
        <taxon>Bacteria</taxon>
        <taxon>Bacillati</taxon>
        <taxon>Actinomycetota</taxon>
        <taxon>Actinomycetes</taxon>
        <taxon>Propionibacteriales</taxon>
        <taxon>Nocardioidaceae</taxon>
        <taxon>Nocardioides</taxon>
    </lineage>
</organism>
<name>A0ABW0BQF9_9ACTN</name>